<evidence type="ECO:0000313" key="2">
    <source>
        <dbReference type="EnsemblPlants" id="KRH33638"/>
    </source>
</evidence>
<sequence>MFQMLSTSMRFNLLGHYEHTLGIENWCEVSTFQLRFFTHKFELIILLKGSYSRFTQMNVKLMLLSLWGHKIKLEHTPTTTKDVLLC</sequence>
<name>A0A0R0HT34_SOYBN</name>
<reference evidence="1 2" key="1">
    <citation type="journal article" date="2010" name="Nature">
        <title>Genome sequence of the palaeopolyploid soybean.</title>
        <authorList>
            <person name="Schmutz J."/>
            <person name="Cannon S.B."/>
            <person name="Schlueter J."/>
            <person name="Ma J."/>
            <person name="Mitros T."/>
            <person name="Nelson W."/>
            <person name="Hyten D.L."/>
            <person name="Song Q."/>
            <person name="Thelen J.J."/>
            <person name="Cheng J."/>
            <person name="Xu D."/>
            <person name="Hellsten U."/>
            <person name="May G.D."/>
            <person name="Yu Y."/>
            <person name="Sakurai T."/>
            <person name="Umezawa T."/>
            <person name="Bhattacharyya M.K."/>
            <person name="Sandhu D."/>
            <person name="Valliyodan B."/>
            <person name="Lindquist E."/>
            <person name="Peto M."/>
            <person name="Grant D."/>
            <person name="Shu S."/>
            <person name="Goodstein D."/>
            <person name="Barry K."/>
            <person name="Futrell-Griggs M."/>
            <person name="Abernathy B."/>
            <person name="Du J."/>
            <person name="Tian Z."/>
            <person name="Zhu L."/>
            <person name="Gill N."/>
            <person name="Joshi T."/>
            <person name="Libault M."/>
            <person name="Sethuraman A."/>
            <person name="Zhang X.-C."/>
            <person name="Shinozaki K."/>
            <person name="Nguyen H.T."/>
            <person name="Wing R.A."/>
            <person name="Cregan P."/>
            <person name="Specht J."/>
            <person name="Grimwood J."/>
            <person name="Rokhsar D."/>
            <person name="Stacey G."/>
            <person name="Shoemaker R.C."/>
            <person name="Jackson S.A."/>
        </authorList>
    </citation>
    <scope>NUCLEOTIDE SEQUENCE [LARGE SCALE GENOMIC DNA]</scope>
    <source>
        <strain evidence="2">cv. Williams 82</strain>
        <tissue evidence="1">Callus</tissue>
    </source>
</reference>
<dbReference type="InParanoid" id="A0A0R0HT34"/>
<reference evidence="2" key="2">
    <citation type="submission" date="2018-02" db="UniProtKB">
        <authorList>
            <consortium name="EnsemblPlants"/>
        </authorList>
    </citation>
    <scope>IDENTIFICATION</scope>
    <source>
        <strain evidence="2">Williams 82</strain>
    </source>
</reference>
<accession>A0A0R0HT34</accession>
<dbReference type="Gramene" id="KRH33638">
    <property type="protein sequence ID" value="KRH33638"/>
    <property type="gene ID" value="GLYMA_10G137300"/>
</dbReference>
<reference evidence="1" key="3">
    <citation type="submission" date="2018-07" db="EMBL/GenBank/DDBJ databases">
        <title>WGS assembly of Glycine max.</title>
        <authorList>
            <person name="Schmutz J."/>
            <person name="Cannon S."/>
            <person name="Schlueter J."/>
            <person name="Ma J."/>
            <person name="Mitros T."/>
            <person name="Nelson W."/>
            <person name="Hyten D."/>
            <person name="Song Q."/>
            <person name="Thelen J."/>
            <person name="Cheng J."/>
            <person name="Xu D."/>
            <person name="Hellsten U."/>
            <person name="May G."/>
            <person name="Yu Y."/>
            <person name="Sakurai T."/>
            <person name="Umezawa T."/>
            <person name="Bhattacharyya M."/>
            <person name="Sandhu D."/>
            <person name="Valliyodan B."/>
            <person name="Lindquist E."/>
            <person name="Peto M."/>
            <person name="Grant D."/>
            <person name="Shu S."/>
            <person name="Goodstein D."/>
            <person name="Barry K."/>
            <person name="Futrell-Griggs M."/>
            <person name="Abernathy B."/>
            <person name="Du J."/>
            <person name="Tian Z."/>
            <person name="Zhu L."/>
            <person name="Gill N."/>
            <person name="Joshi T."/>
            <person name="Libault M."/>
            <person name="Sethuraman A."/>
            <person name="Zhang X."/>
            <person name="Shinozaki K."/>
            <person name="Nguyen H."/>
            <person name="Wing R."/>
            <person name="Cregan P."/>
            <person name="Specht J."/>
            <person name="Grimwood J."/>
            <person name="Rokhsar D."/>
            <person name="Stacey G."/>
            <person name="Shoemaker R."/>
            <person name="Jackson S."/>
        </authorList>
    </citation>
    <scope>NUCLEOTIDE SEQUENCE</scope>
    <source>
        <tissue evidence="1">Callus</tissue>
    </source>
</reference>
<dbReference type="Proteomes" id="UP000008827">
    <property type="component" value="Chromosome 10"/>
</dbReference>
<dbReference type="EMBL" id="CM000843">
    <property type="protein sequence ID" value="KRH33638.1"/>
    <property type="molecule type" value="Genomic_DNA"/>
</dbReference>
<proteinExistence type="predicted"/>
<evidence type="ECO:0000313" key="3">
    <source>
        <dbReference type="Proteomes" id="UP000008827"/>
    </source>
</evidence>
<organism evidence="1">
    <name type="scientific">Glycine max</name>
    <name type="common">Soybean</name>
    <name type="synonym">Glycine hispida</name>
    <dbReference type="NCBI Taxonomy" id="3847"/>
    <lineage>
        <taxon>Eukaryota</taxon>
        <taxon>Viridiplantae</taxon>
        <taxon>Streptophyta</taxon>
        <taxon>Embryophyta</taxon>
        <taxon>Tracheophyta</taxon>
        <taxon>Spermatophyta</taxon>
        <taxon>Magnoliopsida</taxon>
        <taxon>eudicotyledons</taxon>
        <taxon>Gunneridae</taxon>
        <taxon>Pentapetalae</taxon>
        <taxon>rosids</taxon>
        <taxon>fabids</taxon>
        <taxon>Fabales</taxon>
        <taxon>Fabaceae</taxon>
        <taxon>Papilionoideae</taxon>
        <taxon>50 kb inversion clade</taxon>
        <taxon>NPAAA clade</taxon>
        <taxon>indigoferoid/millettioid clade</taxon>
        <taxon>Phaseoleae</taxon>
        <taxon>Glycine</taxon>
        <taxon>Glycine subgen. Soja</taxon>
    </lineage>
</organism>
<keyword evidence="3" id="KW-1185">Reference proteome</keyword>
<dbReference type="AlphaFoldDB" id="A0A0R0HT34"/>
<gene>
    <name evidence="1" type="ORF">GLYMA_10G137300</name>
</gene>
<dbReference type="EnsemblPlants" id="KRH33638">
    <property type="protein sequence ID" value="KRH33638"/>
    <property type="gene ID" value="GLYMA_10G137300"/>
</dbReference>
<evidence type="ECO:0000313" key="1">
    <source>
        <dbReference type="EMBL" id="KRH33638.1"/>
    </source>
</evidence>
<protein>
    <submittedName>
        <fullName evidence="1 2">Uncharacterized protein</fullName>
    </submittedName>
</protein>